<feature type="compositionally biased region" description="Low complexity" evidence="1">
    <location>
        <begin position="25"/>
        <end position="43"/>
    </location>
</feature>
<name>A0A4Z2F9Z1_9TELE</name>
<dbReference type="AlphaFoldDB" id="A0A4Z2F9Z1"/>
<evidence type="ECO:0000256" key="1">
    <source>
        <dbReference type="SAM" id="MobiDB-lite"/>
    </source>
</evidence>
<proteinExistence type="predicted"/>
<dbReference type="EMBL" id="SRLO01001418">
    <property type="protein sequence ID" value="TNN38008.1"/>
    <property type="molecule type" value="Genomic_DNA"/>
</dbReference>
<sequence length="125" mass="12567">MGADQLLPAAGGSGRSRAAPPPDSSPVAGSGASGSSRGCSVSSSTAVFTSAASSAMFYPPPSRDQTRALTRLIIGGRQQRPLVDRGGSAADSRVIPRLPVLLKPAGGVSRCRLLGTPASPQPEAW</sequence>
<evidence type="ECO:0000313" key="2">
    <source>
        <dbReference type="EMBL" id="TNN38008.1"/>
    </source>
</evidence>
<dbReference type="Proteomes" id="UP000314294">
    <property type="component" value="Unassembled WGS sequence"/>
</dbReference>
<keyword evidence="3" id="KW-1185">Reference proteome</keyword>
<gene>
    <name evidence="2" type="ORF">EYF80_051836</name>
</gene>
<reference evidence="2 3" key="1">
    <citation type="submission" date="2019-03" db="EMBL/GenBank/DDBJ databases">
        <title>First draft genome of Liparis tanakae, snailfish: a comprehensive survey of snailfish specific genes.</title>
        <authorList>
            <person name="Kim W."/>
            <person name="Song I."/>
            <person name="Jeong J.-H."/>
            <person name="Kim D."/>
            <person name="Kim S."/>
            <person name="Ryu S."/>
            <person name="Song J.Y."/>
            <person name="Lee S.K."/>
        </authorList>
    </citation>
    <scope>NUCLEOTIDE SEQUENCE [LARGE SCALE GENOMIC DNA]</scope>
    <source>
        <tissue evidence="2">Muscle</tissue>
    </source>
</reference>
<organism evidence="2 3">
    <name type="scientific">Liparis tanakae</name>
    <name type="common">Tanaka's snailfish</name>
    <dbReference type="NCBI Taxonomy" id="230148"/>
    <lineage>
        <taxon>Eukaryota</taxon>
        <taxon>Metazoa</taxon>
        <taxon>Chordata</taxon>
        <taxon>Craniata</taxon>
        <taxon>Vertebrata</taxon>
        <taxon>Euteleostomi</taxon>
        <taxon>Actinopterygii</taxon>
        <taxon>Neopterygii</taxon>
        <taxon>Teleostei</taxon>
        <taxon>Neoteleostei</taxon>
        <taxon>Acanthomorphata</taxon>
        <taxon>Eupercaria</taxon>
        <taxon>Perciformes</taxon>
        <taxon>Cottioidei</taxon>
        <taxon>Cottales</taxon>
        <taxon>Liparidae</taxon>
        <taxon>Liparis</taxon>
    </lineage>
</organism>
<protein>
    <submittedName>
        <fullName evidence="2">Uncharacterized protein</fullName>
    </submittedName>
</protein>
<feature type="region of interest" description="Disordered" evidence="1">
    <location>
        <begin position="1"/>
        <end position="43"/>
    </location>
</feature>
<accession>A0A4Z2F9Z1</accession>
<comment type="caution">
    <text evidence="2">The sequence shown here is derived from an EMBL/GenBank/DDBJ whole genome shotgun (WGS) entry which is preliminary data.</text>
</comment>
<evidence type="ECO:0000313" key="3">
    <source>
        <dbReference type="Proteomes" id="UP000314294"/>
    </source>
</evidence>